<dbReference type="AlphaFoldDB" id="A0A840D5Y1"/>
<accession>A0A840D5Y1</accession>
<comment type="caution">
    <text evidence="1">The sequence shown here is derived from an EMBL/GenBank/DDBJ whole genome shotgun (WGS) entry which is preliminary data.</text>
</comment>
<dbReference type="RefSeq" id="WP_044160620.1">
    <property type="nucleotide sequence ID" value="NZ_JACIER010000011.1"/>
</dbReference>
<sequence>MFDLLAKNDSLFYVIAYWALDNDIIAKGWIHKESHLGIFSAAYDQNFVLYKEPNKRSEVVLVDEEYNPEMYEVTDFEGKWLKINAKIRGQVYSGWMPPELQCSNVYSTCN</sequence>
<gene>
    <name evidence="1" type="ORF">GGR06_002706</name>
</gene>
<name>A0A840D5Y1_9BACE</name>
<protein>
    <recommendedName>
        <fullName evidence="3">SH3b domain-containing protein</fullName>
    </recommendedName>
</protein>
<evidence type="ECO:0000313" key="2">
    <source>
        <dbReference type="Proteomes" id="UP000560658"/>
    </source>
</evidence>
<evidence type="ECO:0000313" key="1">
    <source>
        <dbReference type="EMBL" id="MBB4044904.1"/>
    </source>
</evidence>
<dbReference type="EMBL" id="JACIER010000011">
    <property type="protein sequence ID" value="MBB4044904.1"/>
    <property type="molecule type" value="Genomic_DNA"/>
</dbReference>
<evidence type="ECO:0008006" key="3">
    <source>
        <dbReference type="Google" id="ProtNLM"/>
    </source>
</evidence>
<keyword evidence="2" id="KW-1185">Reference proteome</keyword>
<organism evidence="1 2">
    <name type="scientific">Bacteroides reticulotermitis</name>
    <dbReference type="NCBI Taxonomy" id="1133319"/>
    <lineage>
        <taxon>Bacteria</taxon>
        <taxon>Pseudomonadati</taxon>
        <taxon>Bacteroidota</taxon>
        <taxon>Bacteroidia</taxon>
        <taxon>Bacteroidales</taxon>
        <taxon>Bacteroidaceae</taxon>
        <taxon>Bacteroides</taxon>
    </lineage>
</organism>
<proteinExistence type="predicted"/>
<reference evidence="1" key="1">
    <citation type="submission" date="2020-08" db="EMBL/GenBank/DDBJ databases">
        <title>Genomic Encyclopedia of Type Strains, Phase IV (KMG-IV): sequencing the most valuable type-strain genomes for metagenomic binning, comparative biology and taxonomic classification.</title>
        <authorList>
            <person name="Goeker M."/>
        </authorList>
    </citation>
    <scope>NUCLEOTIDE SEQUENCE [LARGE SCALE GENOMIC DNA]</scope>
    <source>
        <strain evidence="1">DSM 105720</strain>
    </source>
</reference>
<dbReference type="Proteomes" id="UP000560658">
    <property type="component" value="Unassembled WGS sequence"/>
</dbReference>